<dbReference type="InterPro" id="IPR046433">
    <property type="entry name" value="ActCoA_hydro"/>
</dbReference>
<comment type="caution">
    <text evidence="1">The sequence shown here is derived from an EMBL/GenBank/DDBJ whole genome shotgun (WGS) entry which is preliminary data.</text>
</comment>
<protein>
    <submittedName>
        <fullName evidence="1">Uncharacterized protein</fullName>
    </submittedName>
</protein>
<dbReference type="InterPro" id="IPR037171">
    <property type="entry name" value="NagB/RpiA_transferase-like"/>
</dbReference>
<evidence type="ECO:0000313" key="1">
    <source>
        <dbReference type="EMBL" id="KAF5344320.1"/>
    </source>
</evidence>
<dbReference type="GO" id="GO:0003986">
    <property type="term" value="F:acetyl-CoA hydrolase activity"/>
    <property type="evidence" value="ECO:0007669"/>
    <property type="project" value="TreeGrafter"/>
</dbReference>
<dbReference type="OrthoDB" id="10250396at2759"/>
<dbReference type="Proteomes" id="UP000559027">
    <property type="component" value="Unassembled WGS sequence"/>
</dbReference>
<dbReference type="EMBL" id="JAACJO010000067">
    <property type="protein sequence ID" value="KAF5344320.1"/>
    <property type="molecule type" value="Genomic_DNA"/>
</dbReference>
<dbReference type="AlphaFoldDB" id="A0A8H5FP14"/>
<dbReference type="Gene3D" id="3.40.1080.10">
    <property type="entry name" value="Glutaconate Coenzyme A-transferase"/>
    <property type="match status" value="1"/>
</dbReference>
<dbReference type="GO" id="GO:0006083">
    <property type="term" value="P:acetate metabolic process"/>
    <property type="evidence" value="ECO:0007669"/>
    <property type="project" value="InterPro"/>
</dbReference>
<dbReference type="PANTHER" id="PTHR43609">
    <property type="entry name" value="ACETYL-COA HYDROLASE"/>
    <property type="match status" value="1"/>
</dbReference>
<accession>A0A8H5FP14</accession>
<keyword evidence="2" id="KW-1185">Reference proteome</keyword>
<sequence>MLELVAEVSVRVVQLGADSAVVREGGKASRPVDHVPGIGGVAAFQRRRFNLQPQDCPPELLVDHGSCVPHILVNSIRKLAGQDLLKSDTSSLSLWPPQLTLTSMVSVGMQVEDQRAQLGIIARDPHQTYGDPSDWAVVEATGVAEDGYIGPSASVGATLEVVQSAEKIIAKVDTRIPYLGGLHDICASQSSVLCPSPPTFHLHIHSMQATYPQQTQLTQAQRFHKNACASPPSRLTLTVS</sequence>
<proteinExistence type="predicted"/>
<name>A0A8H5FP14_9AGAR</name>
<dbReference type="GO" id="GO:0008775">
    <property type="term" value="F:acetate CoA-transferase activity"/>
    <property type="evidence" value="ECO:0007669"/>
    <property type="project" value="InterPro"/>
</dbReference>
<gene>
    <name evidence="1" type="ORF">D9756_011314</name>
</gene>
<dbReference type="PANTHER" id="PTHR43609:SF1">
    <property type="entry name" value="ACETYL-COA HYDROLASE"/>
    <property type="match status" value="1"/>
</dbReference>
<reference evidence="1 2" key="1">
    <citation type="journal article" date="2020" name="ISME J.">
        <title>Uncovering the hidden diversity of litter-decomposition mechanisms in mushroom-forming fungi.</title>
        <authorList>
            <person name="Floudas D."/>
            <person name="Bentzer J."/>
            <person name="Ahren D."/>
            <person name="Johansson T."/>
            <person name="Persson P."/>
            <person name="Tunlid A."/>
        </authorList>
    </citation>
    <scope>NUCLEOTIDE SEQUENCE [LARGE SCALE GENOMIC DNA]</scope>
    <source>
        <strain evidence="1 2">CBS 146.42</strain>
    </source>
</reference>
<organism evidence="1 2">
    <name type="scientific">Leucocoprinus leucothites</name>
    <dbReference type="NCBI Taxonomy" id="201217"/>
    <lineage>
        <taxon>Eukaryota</taxon>
        <taxon>Fungi</taxon>
        <taxon>Dikarya</taxon>
        <taxon>Basidiomycota</taxon>
        <taxon>Agaricomycotina</taxon>
        <taxon>Agaricomycetes</taxon>
        <taxon>Agaricomycetidae</taxon>
        <taxon>Agaricales</taxon>
        <taxon>Agaricineae</taxon>
        <taxon>Agaricaceae</taxon>
        <taxon>Leucocoprinus</taxon>
    </lineage>
</organism>
<dbReference type="SUPFAM" id="SSF100950">
    <property type="entry name" value="NagB/RpiA/CoA transferase-like"/>
    <property type="match status" value="1"/>
</dbReference>
<evidence type="ECO:0000313" key="2">
    <source>
        <dbReference type="Proteomes" id="UP000559027"/>
    </source>
</evidence>